<evidence type="ECO:0000256" key="1">
    <source>
        <dbReference type="ARBA" id="ARBA00004271"/>
    </source>
</evidence>
<dbReference type="AlphaFoldDB" id="A0A6A3BZF1"/>
<dbReference type="PANTHER" id="PTHR31279:SF13">
    <property type="entry name" value="PROTEIN EXORDIUM-LIKE 6"/>
    <property type="match status" value="1"/>
</dbReference>
<dbReference type="Pfam" id="PF04674">
    <property type="entry name" value="Phi_1"/>
    <property type="match status" value="1"/>
</dbReference>
<dbReference type="PANTHER" id="PTHR31279">
    <property type="entry name" value="PROTEIN EXORDIUM-LIKE 5"/>
    <property type="match status" value="1"/>
</dbReference>
<feature type="chain" id="PRO_5025572005" evidence="6">
    <location>
        <begin position="27"/>
        <end position="316"/>
    </location>
</feature>
<keyword evidence="4 6" id="KW-0732">Signal</keyword>
<comment type="similarity">
    <text evidence="5">Belongs to the EXORDIUM family.</text>
</comment>
<reference evidence="7" key="1">
    <citation type="submission" date="2019-09" db="EMBL/GenBank/DDBJ databases">
        <title>Draft genome information of white flower Hibiscus syriacus.</title>
        <authorList>
            <person name="Kim Y.-M."/>
        </authorList>
    </citation>
    <scope>NUCLEOTIDE SEQUENCE [LARGE SCALE GENOMIC DNA]</scope>
    <source>
        <strain evidence="7">YM2019G1</strain>
        <tissue evidence="7">Leaf</tissue>
    </source>
</reference>
<comment type="subcellular location">
    <subcellularLocation>
        <location evidence="1">Secreted</location>
        <location evidence="1">Extracellular space</location>
        <location evidence="1">Apoplast</location>
    </subcellularLocation>
</comment>
<dbReference type="GO" id="GO:0048046">
    <property type="term" value="C:apoplast"/>
    <property type="evidence" value="ECO:0007669"/>
    <property type="project" value="UniProtKB-SubCell"/>
</dbReference>
<gene>
    <name evidence="7" type="ORF">F3Y22_tig00020627pilonHSYRG00012</name>
</gene>
<accession>A0A6A3BZF1</accession>
<evidence type="ECO:0000256" key="2">
    <source>
        <dbReference type="ARBA" id="ARBA00022523"/>
    </source>
</evidence>
<comment type="caution">
    <text evidence="7">The sequence shown here is derived from an EMBL/GenBank/DDBJ whole genome shotgun (WGS) entry which is preliminary data.</text>
</comment>
<keyword evidence="3" id="KW-0964">Secreted</keyword>
<sequence length="316" mass="34403">MGCSIRLFGLGLALSVTLLIPSSAGAGHRYNPFTDTPQIKNHGGEMLTGKIKLAIMWYGDCGKEIKNTMRNFIKSLNFVGGSPKLKPKVASWWEMVESYQSLMPNAKPGKPPKISVKVARQSSDKNSKFGKVLTLQQHVPKLIQRVTKGDLSLLPVIVGARDITIQGVCYGRCSFCFHTEPPNPQTYIVVGNPEFECPEECIWPFHATTYAPKGPVLKPPNGNLAADAMVVSFASALVDSVTNPMRNATYHSFYSKKLGPCVVCSGIFGRGSTPGNPGLVQTDPKTGGNYNFCGYNNKKFLLPAIWNPITNSCWTG</sequence>
<proteinExistence type="inferred from homology"/>
<protein>
    <submittedName>
        <fullName evidence="7">Tho complex subunit 7/Mft1p</fullName>
    </submittedName>
</protein>
<organism evidence="7">
    <name type="scientific">Hibiscus syriacus</name>
    <name type="common">Rose of Sharon</name>
    <dbReference type="NCBI Taxonomy" id="106335"/>
    <lineage>
        <taxon>Eukaryota</taxon>
        <taxon>Viridiplantae</taxon>
        <taxon>Streptophyta</taxon>
        <taxon>Embryophyta</taxon>
        <taxon>Tracheophyta</taxon>
        <taxon>Spermatophyta</taxon>
        <taxon>Magnoliopsida</taxon>
        <taxon>eudicotyledons</taxon>
        <taxon>Gunneridae</taxon>
        <taxon>Pentapetalae</taxon>
        <taxon>rosids</taxon>
        <taxon>malvids</taxon>
        <taxon>Malvales</taxon>
        <taxon>Malvaceae</taxon>
        <taxon>Malvoideae</taxon>
        <taxon>Hibiscus</taxon>
    </lineage>
</organism>
<evidence type="ECO:0000256" key="4">
    <source>
        <dbReference type="ARBA" id="ARBA00022729"/>
    </source>
</evidence>
<dbReference type="OrthoDB" id="47374at2759"/>
<keyword evidence="2" id="KW-0052">Apoplast</keyword>
<name>A0A6A3BZF1_HIBSY</name>
<evidence type="ECO:0000256" key="6">
    <source>
        <dbReference type="SAM" id="SignalP"/>
    </source>
</evidence>
<evidence type="ECO:0000313" key="7">
    <source>
        <dbReference type="EMBL" id="KAE8720319.1"/>
    </source>
</evidence>
<evidence type="ECO:0000256" key="3">
    <source>
        <dbReference type="ARBA" id="ARBA00022525"/>
    </source>
</evidence>
<feature type="signal peptide" evidence="6">
    <location>
        <begin position="1"/>
        <end position="26"/>
    </location>
</feature>
<evidence type="ECO:0000256" key="5">
    <source>
        <dbReference type="ARBA" id="ARBA00023591"/>
    </source>
</evidence>
<dbReference type="EMBL" id="VEPZ02000746">
    <property type="protein sequence ID" value="KAE8720319.1"/>
    <property type="molecule type" value="Genomic_DNA"/>
</dbReference>
<dbReference type="InterPro" id="IPR006766">
    <property type="entry name" value="EXORDIUM-like"/>
</dbReference>